<evidence type="ECO:0000313" key="4">
    <source>
        <dbReference type="EMBL" id="GIE43072.1"/>
    </source>
</evidence>
<reference evidence="4 5" key="1">
    <citation type="submission" date="2021-01" db="EMBL/GenBank/DDBJ databases">
        <title>Whole genome shotgun sequence of Actinoplanes lobatus NBRC 12513.</title>
        <authorList>
            <person name="Komaki H."/>
            <person name="Tamura T."/>
        </authorList>
    </citation>
    <scope>NUCLEOTIDE SEQUENCE [LARGE SCALE GENOMIC DNA]</scope>
    <source>
        <strain evidence="4 5">NBRC 12513</strain>
    </source>
</reference>
<keyword evidence="1" id="KW-0472">Membrane</keyword>
<evidence type="ECO:0000259" key="2">
    <source>
        <dbReference type="Pfam" id="PF23493"/>
    </source>
</evidence>
<dbReference type="Proteomes" id="UP000631312">
    <property type="component" value="Unassembled WGS sequence"/>
</dbReference>
<protein>
    <submittedName>
        <fullName evidence="4">Uncharacterized protein</fullName>
    </submittedName>
</protein>
<keyword evidence="5" id="KW-1185">Reference proteome</keyword>
<name>A0ABQ4APY6_9ACTN</name>
<dbReference type="Pfam" id="PF23493">
    <property type="entry name" value="CysS_C"/>
    <property type="match status" value="1"/>
</dbReference>
<feature type="domain" description="YqeB PH" evidence="3">
    <location>
        <begin position="16"/>
        <end position="166"/>
    </location>
</feature>
<feature type="domain" description="Cysteinyl-tRNA ligase anticodon binding" evidence="2">
    <location>
        <begin position="184"/>
        <end position="232"/>
    </location>
</feature>
<keyword evidence="1" id="KW-1133">Transmembrane helix</keyword>
<comment type="caution">
    <text evidence="4">The sequence shown here is derived from an EMBL/GenBank/DDBJ whole genome shotgun (WGS) entry which is preliminary data.</text>
</comment>
<feature type="transmembrane region" description="Helical" evidence="1">
    <location>
        <begin position="26"/>
        <end position="51"/>
    </location>
</feature>
<keyword evidence="1" id="KW-0812">Transmembrane</keyword>
<accession>A0ABQ4APY6</accession>
<sequence length="237" mass="25621">MVGDMSGGDASRQDGTVLTFSPVARVLVVFGPATLGVLIGFALPVAARWLVDVGFPVLGVVWRVAASVDTWWKAVVQAAIFAVVGALASVELVRGTVRVTVGAEEVRLRTGESEAVVARSEIGALFVDDAALVILDRESRRVFHGDPQAEQDVLERVFREHGYPWRAEDPFAGLYQRWVPESGQLPVAVEAVLSARSVALRKKAAKEAAELRGSLEKLGYAVRDDGAHQLWRPLVRS</sequence>
<gene>
    <name evidence="4" type="ORF">Alo02nite_59700</name>
</gene>
<evidence type="ECO:0000256" key="1">
    <source>
        <dbReference type="SAM" id="Phobius"/>
    </source>
</evidence>
<dbReference type="Pfam" id="PF23494">
    <property type="entry name" value="bPH_10"/>
    <property type="match status" value="1"/>
</dbReference>
<evidence type="ECO:0000313" key="5">
    <source>
        <dbReference type="Proteomes" id="UP000631312"/>
    </source>
</evidence>
<proteinExistence type="predicted"/>
<feature type="transmembrane region" description="Helical" evidence="1">
    <location>
        <begin position="71"/>
        <end position="90"/>
    </location>
</feature>
<evidence type="ECO:0000259" key="3">
    <source>
        <dbReference type="Pfam" id="PF23494"/>
    </source>
</evidence>
<organism evidence="4 5">
    <name type="scientific">Actinoplanes lobatus</name>
    <dbReference type="NCBI Taxonomy" id="113568"/>
    <lineage>
        <taxon>Bacteria</taxon>
        <taxon>Bacillati</taxon>
        <taxon>Actinomycetota</taxon>
        <taxon>Actinomycetes</taxon>
        <taxon>Micromonosporales</taxon>
        <taxon>Micromonosporaceae</taxon>
        <taxon>Actinoplanes</taxon>
    </lineage>
</organism>
<dbReference type="InterPro" id="IPR057798">
    <property type="entry name" value="PH_YqeB"/>
</dbReference>
<dbReference type="InterPro" id="IPR056411">
    <property type="entry name" value="CysS_C"/>
</dbReference>
<dbReference type="EMBL" id="BOMP01000101">
    <property type="protein sequence ID" value="GIE43072.1"/>
    <property type="molecule type" value="Genomic_DNA"/>
</dbReference>